<organism evidence="3 4">
    <name type="scientific">Flectobacillus longus</name>
    <dbReference type="NCBI Taxonomy" id="2984207"/>
    <lineage>
        <taxon>Bacteria</taxon>
        <taxon>Pseudomonadati</taxon>
        <taxon>Bacteroidota</taxon>
        <taxon>Cytophagia</taxon>
        <taxon>Cytophagales</taxon>
        <taxon>Flectobacillaceae</taxon>
        <taxon>Flectobacillus</taxon>
    </lineage>
</organism>
<dbReference type="EMBL" id="JASHID010000003">
    <property type="protein sequence ID" value="MDI9864087.1"/>
    <property type="molecule type" value="Genomic_DNA"/>
</dbReference>
<keyword evidence="1" id="KW-0732">Signal</keyword>
<evidence type="ECO:0000313" key="3">
    <source>
        <dbReference type="EMBL" id="MDI9864087.1"/>
    </source>
</evidence>
<dbReference type="SMART" id="SM00450">
    <property type="entry name" value="RHOD"/>
    <property type="match status" value="1"/>
</dbReference>
<reference evidence="3 4" key="1">
    <citation type="submission" date="2023-05" db="EMBL/GenBank/DDBJ databases">
        <title>Novel species of genus Flectobacillus isolated from stream in China.</title>
        <authorList>
            <person name="Lu H."/>
        </authorList>
    </citation>
    <scope>NUCLEOTIDE SEQUENCE [LARGE SCALE GENOMIC DNA]</scope>
    <source>
        <strain evidence="3 4">DC10W</strain>
    </source>
</reference>
<dbReference type="Pfam" id="PF00581">
    <property type="entry name" value="Rhodanese"/>
    <property type="match status" value="1"/>
</dbReference>
<evidence type="ECO:0000256" key="1">
    <source>
        <dbReference type="SAM" id="SignalP"/>
    </source>
</evidence>
<dbReference type="RefSeq" id="WP_283369306.1">
    <property type="nucleotide sequence ID" value="NZ_JASHID010000003.1"/>
</dbReference>
<dbReference type="InterPro" id="IPR050229">
    <property type="entry name" value="GlpE_sulfurtransferase"/>
</dbReference>
<dbReference type="InterPro" id="IPR001763">
    <property type="entry name" value="Rhodanese-like_dom"/>
</dbReference>
<dbReference type="Proteomes" id="UP001236569">
    <property type="component" value="Unassembled WGS sequence"/>
</dbReference>
<evidence type="ECO:0000259" key="2">
    <source>
        <dbReference type="PROSITE" id="PS50206"/>
    </source>
</evidence>
<comment type="caution">
    <text evidence="3">The sequence shown here is derived from an EMBL/GenBank/DDBJ whole genome shotgun (WGS) entry which is preliminary data.</text>
</comment>
<dbReference type="PANTHER" id="PTHR43031:SF1">
    <property type="entry name" value="PYRIDINE NUCLEOTIDE-DISULPHIDE OXIDOREDUCTASE"/>
    <property type="match status" value="1"/>
</dbReference>
<accession>A0ABT6YKV3</accession>
<dbReference type="PROSITE" id="PS50206">
    <property type="entry name" value="RHODANESE_3"/>
    <property type="match status" value="1"/>
</dbReference>
<feature type="domain" description="Rhodanese" evidence="2">
    <location>
        <begin position="37"/>
        <end position="126"/>
    </location>
</feature>
<gene>
    <name evidence="3" type="ORF">QM480_07120</name>
</gene>
<dbReference type="PROSITE" id="PS51257">
    <property type="entry name" value="PROKAR_LIPOPROTEIN"/>
    <property type="match status" value="1"/>
</dbReference>
<protein>
    <submittedName>
        <fullName evidence="3">Rhodanese-like domain-containing protein</fullName>
    </submittedName>
</protein>
<sequence length="126" mass="13726">MALFSKISIVLFALLACTSNPNIITLAPKSFQQELNKQASKNFIDVRTQGEAARGMIAGAILIDISSSDFESKLQKLDKNKATFVYCASGIRSKRAASQLLKLGFKKVYNLDGGIIAWSEEGLPIK</sequence>
<feature type="chain" id="PRO_5047531522" evidence="1">
    <location>
        <begin position="22"/>
        <end position="126"/>
    </location>
</feature>
<proteinExistence type="predicted"/>
<dbReference type="SUPFAM" id="SSF52821">
    <property type="entry name" value="Rhodanese/Cell cycle control phosphatase"/>
    <property type="match status" value="1"/>
</dbReference>
<dbReference type="PANTHER" id="PTHR43031">
    <property type="entry name" value="FAD-DEPENDENT OXIDOREDUCTASE"/>
    <property type="match status" value="1"/>
</dbReference>
<keyword evidence="4" id="KW-1185">Reference proteome</keyword>
<dbReference type="CDD" id="cd00158">
    <property type="entry name" value="RHOD"/>
    <property type="match status" value="1"/>
</dbReference>
<evidence type="ECO:0000313" key="4">
    <source>
        <dbReference type="Proteomes" id="UP001236569"/>
    </source>
</evidence>
<dbReference type="Gene3D" id="3.40.250.10">
    <property type="entry name" value="Rhodanese-like domain"/>
    <property type="match status" value="1"/>
</dbReference>
<name>A0ABT6YKV3_9BACT</name>
<dbReference type="InterPro" id="IPR036873">
    <property type="entry name" value="Rhodanese-like_dom_sf"/>
</dbReference>
<feature type="signal peptide" evidence="1">
    <location>
        <begin position="1"/>
        <end position="21"/>
    </location>
</feature>